<evidence type="ECO:0000256" key="5">
    <source>
        <dbReference type="SAM" id="Phobius"/>
    </source>
</evidence>
<feature type="transmembrane region" description="Helical" evidence="5">
    <location>
        <begin position="7"/>
        <end position="35"/>
    </location>
</feature>
<accession>A0A495IF03</accession>
<feature type="transmembrane region" description="Helical" evidence="5">
    <location>
        <begin position="401"/>
        <end position="420"/>
    </location>
</feature>
<dbReference type="EMBL" id="RBKS01000001">
    <property type="protein sequence ID" value="RKR74563.1"/>
    <property type="molecule type" value="Genomic_DNA"/>
</dbReference>
<feature type="transmembrane region" description="Helical" evidence="5">
    <location>
        <begin position="426"/>
        <end position="445"/>
    </location>
</feature>
<dbReference type="SUPFAM" id="SSF103473">
    <property type="entry name" value="MFS general substrate transporter"/>
    <property type="match status" value="1"/>
</dbReference>
<feature type="transmembrane region" description="Helical" evidence="5">
    <location>
        <begin position="78"/>
        <end position="102"/>
    </location>
</feature>
<feature type="transmembrane region" description="Helical" evidence="5">
    <location>
        <begin position="325"/>
        <end position="345"/>
    </location>
</feature>
<dbReference type="RefSeq" id="WP_121369332.1">
    <property type="nucleotide sequence ID" value="NZ_RBKS01000001.1"/>
</dbReference>
<evidence type="ECO:0000256" key="3">
    <source>
        <dbReference type="ARBA" id="ARBA00022989"/>
    </source>
</evidence>
<dbReference type="CDD" id="cd17321">
    <property type="entry name" value="MFS_MMR_MDR_like"/>
    <property type="match status" value="1"/>
</dbReference>
<dbReference type="GO" id="GO:0005886">
    <property type="term" value="C:plasma membrane"/>
    <property type="evidence" value="ECO:0007669"/>
    <property type="project" value="UniProtKB-SubCell"/>
</dbReference>
<feature type="domain" description="Major facilitator superfamily (MFS) profile" evidence="6">
    <location>
        <begin position="9"/>
        <end position="449"/>
    </location>
</feature>
<feature type="transmembrane region" description="Helical" evidence="5">
    <location>
        <begin position="194"/>
        <end position="215"/>
    </location>
</feature>
<dbReference type="PANTHER" id="PTHR42718">
    <property type="entry name" value="MAJOR FACILITATOR SUPERFAMILY MULTIDRUG TRANSPORTER MFSC"/>
    <property type="match status" value="1"/>
</dbReference>
<gene>
    <name evidence="7" type="ORF">C8E83_1682</name>
</gene>
<feature type="transmembrane region" description="Helical" evidence="5">
    <location>
        <begin position="227"/>
        <end position="244"/>
    </location>
</feature>
<sequence length="468" mass="47809">MDDRGRRIVLVVAILASFVAFLDGSIVTVALPAITRELGGGVTLQQWVVDGYLLTLGALMLVAGSLSDTFGRVLILRVGLIGFAATSLICAVAPSAGILIAGRALQGVAGALLVPSSLAIITATFTGAAMSKAIGTWTAWTGVAFLIGPLAGGGLVDTIGWRWVFGIVVVPVVVTILLMTRLPRSEARAAGDAHVDVVGAVLAALGLAGPVFGLIEGQRIGFGDPFIVASIALGVACLVGFVLWERRAAHPMMPLRLFSVRAFAVGNLATVGIYATVSLGSLLLPLVVQEIAHLPATVSALVTLPTTIISLLLSRTVGGLAGRFGPRPFMTIGPLVTASGFLWMLTTRDPLDIWWQILPGVVLFGLGMTITVTPLTSTVLAEIAPSEAGIASAVNNAVSRVAGLVAVAFVGVITGGALTVAGFHRVLVVIGVLLVVSAIVSLVGLRGVGGTRAAPATQISSPESARRP</sequence>
<keyword evidence="8" id="KW-1185">Reference proteome</keyword>
<feature type="transmembrane region" description="Helical" evidence="5">
    <location>
        <begin position="294"/>
        <end position="313"/>
    </location>
</feature>
<feature type="transmembrane region" description="Helical" evidence="5">
    <location>
        <begin position="162"/>
        <end position="182"/>
    </location>
</feature>
<feature type="transmembrane region" description="Helical" evidence="5">
    <location>
        <begin position="265"/>
        <end position="288"/>
    </location>
</feature>
<dbReference type="Pfam" id="PF07690">
    <property type="entry name" value="MFS_1"/>
    <property type="match status" value="1"/>
</dbReference>
<feature type="transmembrane region" description="Helical" evidence="5">
    <location>
        <begin position="108"/>
        <end position="130"/>
    </location>
</feature>
<keyword evidence="3 5" id="KW-1133">Transmembrane helix</keyword>
<dbReference type="OrthoDB" id="7375466at2"/>
<comment type="subcellular location">
    <subcellularLocation>
        <location evidence="1">Cell membrane</location>
        <topology evidence="1">Multi-pass membrane protein</topology>
    </subcellularLocation>
</comment>
<evidence type="ECO:0000256" key="4">
    <source>
        <dbReference type="ARBA" id="ARBA00023136"/>
    </source>
</evidence>
<dbReference type="InterPro" id="IPR036259">
    <property type="entry name" value="MFS_trans_sf"/>
</dbReference>
<evidence type="ECO:0000313" key="8">
    <source>
        <dbReference type="Proteomes" id="UP000280008"/>
    </source>
</evidence>
<dbReference type="AlphaFoldDB" id="A0A495IF03"/>
<evidence type="ECO:0000313" key="7">
    <source>
        <dbReference type="EMBL" id="RKR74563.1"/>
    </source>
</evidence>
<reference evidence="7 8" key="1">
    <citation type="submission" date="2018-10" db="EMBL/GenBank/DDBJ databases">
        <title>Sequencing the genomes of 1000 actinobacteria strains.</title>
        <authorList>
            <person name="Klenk H.-P."/>
        </authorList>
    </citation>
    <scope>NUCLEOTIDE SEQUENCE [LARGE SCALE GENOMIC DNA]</scope>
    <source>
        <strain evidence="7 8">DSM 17894</strain>
    </source>
</reference>
<evidence type="ECO:0000256" key="1">
    <source>
        <dbReference type="ARBA" id="ARBA00004651"/>
    </source>
</evidence>
<proteinExistence type="predicted"/>
<evidence type="ECO:0000256" key="2">
    <source>
        <dbReference type="ARBA" id="ARBA00022692"/>
    </source>
</evidence>
<dbReference type="PANTHER" id="PTHR42718:SF42">
    <property type="entry name" value="EXPORT PROTEIN"/>
    <property type="match status" value="1"/>
</dbReference>
<comment type="caution">
    <text evidence="7">The sequence shown here is derived from an EMBL/GenBank/DDBJ whole genome shotgun (WGS) entry which is preliminary data.</text>
</comment>
<name>A0A495IF03_9MICO</name>
<dbReference type="Gene3D" id="1.20.1720.10">
    <property type="entry name" value="Multidrug resistance protein D"/>
    <property type="match status" value="1"/>
</dbReference>
<feature type="transmembrane region" description="Helical" evidence="5">
    <location>
        <begin position="357"/>
        <end position="380"/>
    </location>
</feature>
<evidence type="ECO:0000259" key="6">
    <source>
        <dbReference type="PROSITE" id="PS50850"/>
    </source>
</evidence>
<feature type="transmembrane region" description="Helical" evidence="5">
    <location>
        <begin position="47"/>
        <end position="66"/>
    </location>
</feature>
<protein>
    <submittedName>
        <fullName evidence="7">EmrB/QacA subfamily drug resistance transporter</fullName>
    </submittedName>
</protein>
<dbReference type="PROSITE" id="PS50850">
    <property type="entry name" value="MFS"/>
    <property type="match status" value="1"/>
</dbReference>
<organism evidence="7 8">
    <name type="scientific">Frondihabitans australicus</name>
    <dbReference type="NCBI Taxonomy" id="386892"/>
    <lineage>
        <taxon>Bacteria</taxon>
        <taxon>Bacillati</taxon>
        <taxon>Actinomycetota</taxon>
        <taxon>Actinomycetes</taxon>
        <taxon>Micrococcales</taxon>
        <taxon>Microbacteriaceae</taxon>
        <taxon>Frondihabitans</taxon>
    </lineage>
</organism>
<dbReference type="Gene3D" id="1.20.1250.20">
    <property type="entry name" value="MFS general substrate transporter like domains"/>
    <property type="match status" value="1"/>
</dbReference>
<dbReference type="InterPro" id="IPR020846">
    <property type="entry name" value="MFS_dom"/>
</dbReference>
<dbReference type="InterPro" id="IPR011701">
    <property type="entry name" value="MFS"/>
</dbReference>
<feature type="transmembrane region" description="Helical" evidence="5">
    <location>
        <begin position="137"/>
        <end position="156"/>
    </location>
</feature>
<keyword evidence="4 5" id="KW-0472">Membrane</keyword>
<keyword evidence="2 5" id="KW-0812">Transmembrane</keyword>
<dbReference type="GO" id="GO:0022857">
    <property type="term" value="F:transmembrane transporter activity"/>
    <property type="evidence" value="ECO:0007669"/>
    <property type="project" value="InterPro"/>
</dbReference>
<dbReference type="Proteomes" id="UP000280008">
    <property type="component" value="Unassembled WGS sequence"/>
</dbReference>